<proteinExistence type="predicted"/>
<keyword evidence="3" id="KW-1185">Reference proteome</keyword>
<dbReference type="EMBL" id="VSRR010103370">
    <property type="protein sequence ID" value="MPC95743.1"/>
    <property type="molecule type" value="Genomic_DNA"/>
</dbReference>
<feature type="region of interest" description="Disordered" evidence="1">
    <location>
        <begin position="1"/>
        <end position="39"/>
    </location>
</feature>
<dbReference type="AlphaFoldDB" id="A0A5B7JMS8"/>
<organism evidence="2 3">
    <name type="scientific">Portunus trituberculatus</name>
    <name type="common">Swimming crab</name>
    <name type="synonym">Neptunus trituberculatus</name>
    <dbReference type="NCBI Taxonomy" id="210409"/>
    <lineage>
        <taxon>Eukaryota</taxon>
        <taxon>Metazoa</taxon>
        <taxon>Ecdysozoa</taxon>
        <taxon>Arthropoda</taxon>
        <taxon>Crustacea</taxon>
        <taxon>Multicrustacea</taxon>
        <taxon>Malacostraca</taxon>
        <taxon>Eumalacostraca</taxon>
        <taxon>Eucarida</taxon>
        <taxon>Decapoda</taxon>
        <taxon>Pleocyemata</taxon>
        <taxon>Brachyura</taxon>
        <taxon>Eubrachyura</taxon>
        <taxon>Portunoidea</taxon>
        <taxon>Portunidae</taxon>
        <taxon>Portuninae</taxon>
        <taxon>Portunus</taxon>
    </lineage>
</organism>
<feature type="compositionally biased region" description="Basic and acidic residues" evidence="1">
    <location>
        <begin position="1"/>
        <end position="29"/>
    </location>
</feature>
<evidence type="ECO:0000313" key="2">
    <source>
        <dbReference type="EMBL" id="MPC95743.1"/>
    </source>
</evidence>
<name>A0A5B7JMS8_PORTR</name>
<comment type="caution">
    <text evidence="2">The sequence shown here is derived from an EMBL/GenBank/DDBJ whole genome shotgun (WGS) entry which is preliminary data.</text>
</comment>
<protein>
    <submittedName>
        <fullName evidence="2">Uncharacterized protein</fullName>
    </submittedName>
</protein>
<evidence type="ECO:0000313" key="3">
    <source>
        <dbReference type="Proteomes" id="UP000324222"/>
    </source>
</evidence>
<gene>
    <name evidence="2" type="ORF">E2C01_090968</name>
</gene>
<evidence type="ECO:0000256" key="1">
    <source>
        <dbReference type="SAM" id="MobiDB-lite"/>
    </source>
</evidence>
<accession>A0A5B7JMS8</accession>
<reference evidence="2 3" key="1">
    <citation type="submission" date="2019-05" db="EMBL/GenBank/DDBJ databases">
        <title>Another draft genome of Portunus trituberculatus and its Hox gene families provides insights of decapod evolution.</title>
        <authorList>
            <person name="Jeong J.-H."/>
            <person name="Song I."/>
            <person name="Kim S."/>
            <person name="Choi T."/>
            <person name="Kim D."/>
            <person name="Ryu S."/>
            <person name="Kim W."/>
        </authorList>
    </citation>
    <scope>NUCLEOTIDE SEQUENCE [LARGE SCALE GENOMIC DNA]</scope>
    <source>
        <tissue evidence="2">Muscle</tissue>
    </source>
</reference>
<dbReference type="Proteomes" id="UP000324222">
    <property type="component" value="Unassembled WGS sequence"/>
</dbReference>
<sequence>MPKTGETRIRIQEHADKEEPTDKQTDRQTGRQARITGEHKQLQLPAMKLKRGSLREVEVITSPVTQSVQLRGLPTG</sequence>